<dbReference type="Gene3D" id="3.10.105.10">
    <property type="entry name" value="Dipeptide-binding Protein, Domain 3"/>
    <property type="match status" value="1"/>
</dbReference>
<dbReference type="GO" id="GO:0015833">
    <property type="term" value="P:peptide transport"/>
    <property type="evidence" value="ECO:0007669"/>
    <property type="project" value="TreeGrafter"/>
</dbReference>
<feature type="domain" description="Solute-binding protein family 5" evidence="5">
    <location>
        <begin position="102"/>
        <end position="455"/>
    </location>
</feature>
<keyword evidence="7" id="KW-1185">Reference proteome</keyword>
<keyword evidence="3" id="KW-0813">Transport</keyword>
<dbReference type="EMBL" id="VFPA01000008">
    <property type="protein sequence ID" value="TQM01929.1"/>
    <property type="molecule type" value="Genomic_DNA"/>
</dbReference>
<evidence type="ECO:0000259" key="5">
    <source>
        <dbReference type="Pfam" id="PF00496"/>
    </source>
</evidence>
<evidence type="ECO:0000256" key="1">
    <source>
        <dbReference type="ARBA" id="ARBA00004196"/>
    </source>
</evidence>
<evidence type="ECO:0000256" key="3">
    <source>
        <dbReference type="ARBA" id="ARBA00022448"/>
    </source>
</evidence>
<keyword evidence="4" id="KW-0732">Signal</keyword>
<comment type="similarity">
    <text evidence="2">Belongs to the bacterial solute-binding protein 5 family.</text>
</comment>
<dbReference type="Pfam" id="PF00496">
    <property type="entry name" value="SBP_bac_5"/>
    <property type="match status" value="1"/>
</dbReference>
<comment type="caution">
    <text evidence="6">The sequence shown here is derived from an EMBL/GenBank/DDBJ whole genome shotgun (WGS) entry which is preliminary data.</text>
</comment>
<comment type="subcellular location">
    <subcellularLocation>
        <location evidence="1">Cell envelope</location>
    </subcellularLocation>
</comment>
<dbReference type="GO" id="GO:1904680">
    <property type="term" value="F:peptide transmembrane transporter activity"/>
    <property type="evidence" value="ECO:0007669"/>
    <property type="project" value="TreeGrafter"/>
</dbReference>
<dbReference type="Proteomes" id="UP000315677">
    <property type="component" value="Unassembled WGS sequence"/>
</dbReference>
<dbReference type="PANTHER" id="PTHR30290:SF10">
    <property type="entry name" value="PERIPLASMIC OLIGOPEPTIDE-BINDING PROTEIN-RELATED"/>
    <property type="match status" value="1"/>
</dbReference>
<dbReference type="AlphaFoldDB" id="A0A543CXZ1"/>
<dbReference type="InterPro" id="IPR000914">
    <property type="entry name" value="SBP_5_dom"/>
</dbReference>
<organism evidence="6 7">
    <name type="scientific">Pseudonocardia kunmingensis</name>
    <dbReference type="NCBI Taxonomy" id="630975"/>
    <lineage>
        <taxon>Bacteria</taxon>
        <taxon>Bacillati</taxon>
        <taxon>Actinomycetota</taxon>
        <taxon>Actinomycetes</taxon>
        <taxon>Pseudonocardiales</taxon>
        <taxon>Pseudonocardiaceae</taxon>
        <taxon>Pseudonocardia</taxon>
    </lineage>
</organism>
<dbReference type="CDD" id="cd00995">
    <property type="entry name" value="PBP2_NikA_DppA_OppA_like"/>
    <property type="match status" value="1"/>
</dbReference>
<accession>A0A543CXZ1</accession>
<dbReference type="GO" id="GO:0042597">
    <property type="term" value="C:periplasmic space"/>
    <property type="evidence" value="ECO:0007669"/>
    <property type="project" value="UniProtKB-ARBA"/>
</dbReference>
<dbReference type="RefSeq" id="WP_142065009.1">
    <property type="nucleotide sequence ID" value="NZ_VFPA01000008.1"/>
</dbReference>
<dbReference type="SUPFAM" id="SSF53850">
    <property type="entry name" value="Periplasmic binding protein-like II"/>
    <property type="match status" value="1"/>
</dbReference>
<evidence type="ECO:0000313" key="6">
    <source>
        <dbReference type="EMBL" id="TQM01929.1"/>
    </source>
</evidence>
<name>A0A543CXZ1_9PSEU</name>
<dbReference type="GO" id="GO:0043190">
    <property type="term" value="C:ATP-binding cassette (ABC) transporter complex"/>
    <property type="evidence" value="ECO:0007669"/>
    <property type="project" value="InterPro"/>
</dbReference>
<dbReference type="OrthoDB" id="9803988at2"/>
<evidence type="ECO:0000256" key="2">
    <source>
        <dbReference type="ARBA" id="ARBA00005695"/>
    </source>
</evidence>
<gene>
    <name evidence="6" type="ORF">FB558_8448</name>
</gene>
<dbReference type="InterPro" id="IPR030678">
    <property type="entry name" value="Peptide/Ni-bd"/>
</dbReference>
<dbReference type="InterPro" id="IPR039424">
    <property type="entry name" value="SBP_5"/>
</dbReference>
<dbReference type="Gene3D" id="3.40.190.10">
    <property type="entry name" value="Periplasmic binding protein-like II"/>
    <property type="match status" value="1"/>
</dbReference>
<proteinExistence type="inferred from homology"/>
<reference evidence="6 7" key="1">
    <citation type="submission" date="2019-06" db="EMBL/GenBank/DDBJ databases">
        <title>Sequencing the genomes of 1000 actinobacteria strains.</title>
        <authorList>
            <person name="Klenk H.-P."/>
        </authorList>
    </citation>
    <scope>NUCLEOTIDE SEQUENCE [LARGE SCALE GENOMIC DNA]</scope>
    <source>
        <strain evidence="6 7">DSM 45301</strain>
    </source>
</reference>
<protein>
    <submittedName>
        <fullName evidence="6">Peptide/nickel transport system substrate-binding protein</fullName>
    </submittedName>
</protein>
<dbReference type="GO" id="GO:0030313">
    <property type="term" value="C:cell envelope"/>
    <property type="evidence" value="ECO:0007669"/>
    <property type="project" value="UniProtKB-SubCell"/>
</dbReference>
<evidence type="ECO:0000313" key="7">
    <source>
        <dbReference type="Proteomes" id="UP000315677"/>
    </source>
</evidence>
<evidence type="ECO:0000256" key="4">
    <source>
        <dbReference type="ARBA" id="ARBA00022729"/>
    </source>
</evidence>
<sequence length="535" mass="56870">MFAPREAAVVLPIRLRERTTTRPRAGAARRLTGAATAALVAAVLAACGGGEPAGGPAGGSGSFAWGYPTMASSLDPHHAGQFDIIFLNPIYDTLLRTDENGEFVPGLATEWDLSEDGRTLELTLREGVQFSDGAPMDAEAVRASLEHARDPSASTAGDIDVIETVEALDPTRLRLTMSEPGAHVLGALATEAGMVISPNALAAPDLARQPVGAGPYRLVSYTNDEVRYEAWDGYWDPGSVKTDRLEMLGLRDDSARLRALQSGQLDAAYLRPSQIEQIRSGGMELISRPRTLIYAVMLNVARSGLGDENVRRALMQAIDRRSIDVNLQNDGCEPTVQPFIEGYWPHVPGLGDRPEAWFDPDRARQLLAEAGHGPANPLRLTITSTNISQYQTIAEALQDQFAAVGIEAELRVVESTQSTATVRAGDFDAYVGPIDVGRPDPTTFVADYYLAGGAGNPGGFDLPGGQELLTQARLSTDTAARQEPMRQLLESAFAAGPPVVPICAPDNVIGTGNGVTGVVIPPFGTYEFRAAQAAG</sequence>
<dbReference type="PIRSF" id="PIRSF002741">
    <property type="entry name" value="MppA"/>
    <property type="match status" value="1"/>
</dbReference>
<dbReference type="PANTHER" id="PTHR30290">
    <property type="entry name" value="PERIPLASMIC BINDING COMPONENT OF ABC TRANSPORTER"/>
    <property type="match status" value="1"/>
</dbReference>